<evidence type="ECO:0008006" key="5">
    <source>
        <dbReference type="Google" id="ProtNLM"/>
    </source>
</evidence>
<organism evidence="3 4">
    <name type="scientific">Vibrio nigripulchritudo SOn1</name>
    <dbReference type="NCBI Taxonomy" id="1238450"/>
    <lineage>
        <taxon>Bacteria</taxon>
        <taxon>Pseudomonadati</taxon>
        <taxon>Pseudomonadota</taxon>
        <taxon>Gammaproteobacteria</taxon>
        <taxon>Vibrionales</taxon>
        <taxon>Vibrionaceae</taxon>
        <taxon>Vibrio</taxon>
    </lineage>
</organism>
<dbReference type="Proteomes" id="UP000018211">
    <property type="component" value="Unassembled WGS sequence"/>
</dbReference>
<evidence type="ECO:0000313" key="4">
    <source>
        <dbReference type="Proteomes" id="UP000018211"/>
    </source>
</evidence>
<evidence type="ECO:0000313" key="3">
    <source>
        <dbReference type="EMBL" id="CCO49836.1"/>
    </source>
</evidence>
<dbReference type="PIRSF" id="PIRSF014753">
    <property type="entry name" value="UCP014753"/>
    <property type="match status" value="1"/>
</dbReference>
<feature type="domain" description="DUF2264" evidence="1">
    <location>
        <begin position="49"/>
        <end position="356"/>
    </location>
</feature>
<feature type="domain" description="DUF2264" evidence="2">
    <location>
        <begin position="379"/>
        <end position="466"/>
    </location>
</feature>
<proteinExistence type="predicted"/>
<dbReference type="Pfam" id="PF20938">
    <property type="entry name" value="DUF2264_C"/>
    <property type="match status" value="1"/>
</dbReference>
<gene>
    <name evidence="3" type="ORF">VIBNISOn1_900061</name>
</gene>
<protein>
    <recommendedName>
        <fullName evidence="5">DUF2264 domain-containing protein</fullName>
    </recommendedName>
</protein>
<accession>A0AAV2VYK5</accession>
<reference evidence="3 4" key="1">
    <citation type="journal article" date="2013" name="ISME J.">
        <title>Comparative genomics of pathogenic lineages of Vibrio nigripulchritudo identifies virulence-associated traits.</title>
        <authorList>
            <person name="Goudenege D."/>
            <person name="Labreuche Y."/>
            <person name="Krin E."/>
            <person name="Ansquer D."/>
            <person name="Mangenot S."/>
            <person name="Calteau A."/>
            <person name="Medigue C."/>
            <person name="Mazel D."/>
            <person name="Polz M.F."/>
            <person name="Le Roux F."/>
        </authorList>
    </citation>
    <scope>NUCLEOTIDE SEQUENCE [LARGE SCALE GENOMIC DNA]</scope>
    <source>
        <strain evidence="3 4">SOn1</strain>
    </source>
</reference>
<dbReference type="PANTHER" id="PTHR35339">
    <property type="entry name" value="LINALOOL DEHYDRATASE_ISOMERASE DOMAIN-CONTAINING PROTEIN"/>
    <property type="match status" value="1"/>
</dbReference>
<dbReference type="RefSeq" id="WP_022613851.1">
    <property type="nucleotide sequence ID" value="NZ_LK391965.1"/>
</dbReference>
<dbReference type="Pfam" id="PF10022">
    <property type="entry name" value="DUF2264"/>
    <property type="match status" value="1"/>
</dbReference>
<dbReference type="InterPro" id="IPR016624">
    <property type="entry name" value="UCP014753"/>
</dbReference>
<evidence type="ECO:0000259" key="1">
    <source>
        <dbReference type="Pfam" id="PF10022"/>
    </source>
</evidence>
<sequence>MSIRLAQWLPNKTSFDSKDNTLNVLRFLLEKQPFAKTQPSVSDPLSYCAAHYDSEATQIEFVARLMWGAVPAHQQLKNENYKLAEWLKQGVNGTSGAPWKQPKNYDQMIVEMSAFAVAMVDASDIYWEPLTDTEKQRFADWMKPVQELEIPPNNWRWFRVLIVTALQKLGFDIDQSKLDDDLTFIDAHYLGQGWYQDGAEPVLDYYNPFAFHFYGLIYARWVQDSDPQASQKYVKRAVEFAETYQYWYATDGAQLCYGRSLNYRFAGAAFWSELASFEPAGIDMSLLKSMWTNSMRWWSEQPIWAHDGHLLPGFAYPNLLASEFYTSPVSPFLALKAFNCLRLDASHPFWQANLEPIDSSLVPKFVCDRHLLWREEGCYLISNAPASGELRHCHDKYSKFAYSSDHGLCVESEKWIDQGFAGDNMLAFLHPLTNTWHTRTRNIESWREGDALMSVWQPFEGCTVTTEQYLDEGRVEHRKHVIKSDIELSYLMTGHAVDLWKPWFSHTDETYSRVESSKLYSEIQLVQGEGKSAVYPCAPNTNLLYAHASVPAVSGKVNKGSSTLKALVLAGRTAFVPESG</sequence>
<evidence type="ECO:0000259" key="2">
    <source>
        <dbReference type="Pfam" id="PF20938"/>
    </source>
</evidence>
<dbReference type="EMBL" id="CAOF01000187">
    <property type="protein sequence ID" value="CCO49836.1"/>
    <property type="molecule type" value="Genomic_DNA"/>
</dbReference>
<dbReference type="PANTHER" id="PTHR35339:SF4">
    <property type="entry name" value="LINALOOL DEHYDRATASE_ISOMERASE DOMAIN-CONTAINING PROTEIN"/>
    <property type="match status" value="1"/>
</dbReference>
<name>A0AAV2VYK5_9VIBR</name>
<dbReference type="InterPro" id="IPR049349">
    <property type="entry name" value="DUF2264_N"/>
</dbReference>
<dbReference type="InterPro" id="IPR049237">
    <property type="entry name" value="DUF2264_C"/>
</dbReference>
<dbReference type="AlphaFoldDB" id="A0AAV2VYK5"/>
<comment type="caution">
    <text evidence="3">The sequence shown here is derived from an EMBL/GenBank/DDBJ whole genome shotgun (WGS) entry which is preliminary data.</text>
</comment>